<dbReference type="InterPro" id="IPR046534">
    <property type="entry name" value="DUF6599"/>
</dbReference>
<keyword evidence="1" id="KW-0732">Signal</keyword>
<organism evidence="2 3">
    <name type="scientific">Marinilabilia salmonicolor</name>
    <dbReference type="NCBI Taxonomy" id="989"/>
    <lineage>
        <taxon>Bacteria</taxon>
        <taxon>Pseudomonadati</taxon>
        <taxon>Bacteroidota</taxon>
        <taxon>Bacteroidia</taxon>
        <taxon>Marinilabiliales</taxon>
        <taxon>Marinilabiliaceae</taxon>
        <taxon>Marinilabilia</taxon>
    </lineage>
</organism>
<evidence type="ECO:0008006" key="4">
    <source>
        <dbReference type="Google" id="ProtNLM"/>
    </source>
</evidence>
<sequence length="277" mass="31644">MKLLLYSFALMLSASVNAISFTPPQIEGWQQEGEVEVFDQSNLFNHINGASEFYFSYNFQKVWVVRYKKGDAELTLEVYDHGDSNHAFGIYSMERPPEADVRKIGAQGYYEDAILNFVVDRYYVKMNSYREPGAGSSVLLKTANKLVPDLAEHTDLPAVIDLFPPQNQVPNSRQFIPNTFMGLEFLGSAFRADYENEEGKITLFIMERDEKEKIEKILRNYFNFAQMEVPSLAEGDFVVEDPFNGTIYLYWKGNNLFGVSGDDVPELRNSVLNAILK</sequence>
<dbReference type="Proteomes" id="UP000252733">
    <property type="component" value="Unassembled WGS sequence"/>
</dbReference>
<reference evidence="2 3" key="1">
    <citation type="submission" date="2018-07" db="EMBL/GenBank/DDBJ databases">
        <title>Freshwater and sediment microbial communities from various areas in North America, analyzing microbe dynamics in response to fracking.</title>
        <authorList>
            <person name="Lamendella R."/>
        </authorList>
    </citation>
    <scope>NUCLEOTIDE SEQUENCE [LARGE SCALE GENOMIC DNA]</scope>
    <source>
        <strain evidence="2 3">160A</strain>
    </source>
</reference>
<protein>
    <recommendedName>
        <fullName evidence="4">DUF4367 domain-containing protein</fullName>
    </recommendedName>
</protein>
<dbReference type="RefSeq" id="WP_106151487.1">
    <property type="nucleotide sequence ID" value="NZ_PVTS01000001.1"/>
</dbReference>
<accession>A0A2T0XTC0</accession>
<keyword evidence="3" id="KW-1185">Reference proteome</keyword>
<dbReference type="OrthoDB" id="1096279at2"/>
<dbReference type="STRING" id="1168289.GCA_000259075_01453"/>
<evidence type="ECO:0000313" key="2">
    <source>
        <dbReference type="EMBL" id="RCW36148.1"/>
    </source>
</evidence>
<dbReference type="EMBL" id="QPIZ01000009">
    <property type="protein sequence ID" value="RCW36148.1"/>
    <property type="molecule type" value="Genomic_DNA"/>
</dbReference>
<proteinExistence type="predicted"/>
<gene>
    <name evidence="2" type="ORF">DFO77_109112</name>
</gene>
<feature type="chain" id="PRO_5030056732" description="DUF4367 domain-containing protein" evidence="1">
    <location>
        <begin position="19"/>
        <end position="277"/>
    </location>
</feature>
<evidence type="ECO:0000256" key="1">
    <source>
        <dbReference type="SAM" id="SignalP"/>
    </source>
</evidence>
<dbReference type="AlphaFoldDB" id="A0A2T0XTC0"/>
<feature type="signal peptide" evidence="1">
    <location>
        <begin position="1"/>
        <end position="18"/>
    </location>
</feature>
<comment type="caution">
    <text evidence="2">The sequence shown here is derived from an EMBL/GenBank/DDBJ whole genome shotgun (WGS) entry which is preliminary data.</text>
</comment>
<name>A0A2T0XTC0_9BACT</name>
<dbReference type="Pfam" id="PF20244">
    <property type="entry name" value="DUF6599"/>
    <property type="match status" value="1"/>
</dbReference>
<evidence type="ECO:0000313" key="3">
    <source>
        <dbReference type="Proteomes" id="UP000252733"/>
    </source>
</evidence>